<keyword evidence="2" id="KW-0732">Signal</keyword>
<protein>
    <submittedName>
        <fullName evidence="3">ATP-binding cassette sub-family G member 3</fullName>
    </submittedName>
</protein>
<comment type="caution">
    <text evidence="3">The sequence shown here is derived from an EMBL/GenBank/DDBJ whole genome shotgun (WGS) entry which is preliminary data.</text>
</comment>
<dbReference type="EMBL" id="JAATJU010027714">
    <property type="protein sequence ID" value="KAH0500176.1"/>
    <property type="molecule type" value="Genomic_DNA"/>
</dbReference>
<feature type="transmembrane region" description="Helical" evidence="1">
    <location>
        <begin position="32"/>
        <end position="52"/>
    </location>
</feature>
<evidence type="ECO:0000256" key="1">
    <source>
        <dbReference type="SAM" id="Phobius"/>
    </source>
</evidence>
<keyword evidence="3" id="KW-0547">Nucleotide-binding</keyword>
<accession>A0A8J6FW80</accession>
<keyword evidence="1" id="KW-0472">Membrane</keyword>
<dbReference type="GO" id="GO:0005524">
    <property type="term" value="F:ATP binding"/>
    <property type="evidence" value="ECO:0007669"/>
    <property type="project" value="UniProtKB-KW"/>
</dbReference>
<dbReference type="Proteomes" id="UP000710432">
    <property type="component" value="Unassembled WGS sequence"/>
</dbReference>
<keyword evidence="1" id="KW-0812">Transmembrane</keyword>
<evidence type="ECO:0000313" key="3">
    <source>
        <dbReference type="EMBL" id="KAH0500176.1"/>
    </source>
</evidence>
<keyword evidence="3" id="KW-0067">ATP-binding</keyword>
<feature type="chain" id="PRO_5035271556" evidence="2">
    <location>
        <begin position="23"/>
        <end position="177"/>
    </location>
</feature>
<organism evidence="3 4">
    <name type="scientific">Microtus ochrogaster</name>
    <name type="common">Prairie vole</name>
    <dbReference type="NCBI Taxonomy" id="79684"/>
    <lineage>
        <taxon>Eukaryota</taxon>
        <taxon>Metazoa</taxon>
        <taxon>Chordata</taxon>
        <taxon>Craniata</taxon>
        <taxon>Vertebrata</taxon>
        <taxon>Euteleostomi</taxon>
        <taxon>Mammalia</taxon>
        <taxon>Eutheria</taxon>
        <taxon>Euarchontoglires</taxon>
        <taxon>Glires</taxon>
        <taxon>Rodentia</taxon>
        <taxon>Myomorpha</taxon>
        <taxon>Muroidea</taxon>
        <taxon>Cricetidae</taxon>
        <taxon>Arvicolinae</taxon>
        <taxon>Microtus</taxon>
    </lineage>
</organism>
<name>A0A8J6FW80_MICOH</name>
<feature type="signal peptide" evidence="2">
    <location>
        <begin position="1"/>
        <end position="22"/>
    </location>
</feature>
<proteinExistence type="predicted"/>
<keyword evidence="1" id="KW-1133">Transmembrane helix</keyword>
<gene>
    <name evidence="3" type="ORF">LTLLF_202315</name>
</gene>
<reference evidence="3" key="1">
    <citation type="submission" date="2020-03" db="EMBL/GenBank/DDBJ databases">
        <title>Studies in the Genomics of Life Span.</title>
        <authorList>
            <person name="Glass D."/>
        </authorList>
    </citation>
    <scope>NUCLEOTIDE SEQUENCE</scope>
    <source>
        <strain evidence="3">LTLLF</strain>
        <tissue evidence="3">Muscle</tissue>
    </source>
</reference>
<evidence type="ECO:0000256" key="2">
    <source>
        <dbReference type="SAM" id="SignalP"/>
    </source>
</evidence>
<dbReference type="AlphaFoldDB" id="A0A8J6FW80"/>
<evidence type="ECO:0000313" key="4">
    <source>
        <dbReference type="Proteomes" id="UP000710432"/>
    </source>
</evidence>
<sequence length="177" mass="19895">MIFTIMMLTCSTSSLLLSPGAGQIAAGVPTTFSATIYFVIMLFASGLSLYYMNFKWFLSWIQYFSIPHYGFTAFLHNDLLGQNFCPENKTAEISRCQNSVTCTGEEYLTIQGIDLSSWGFWKNHVALGLASENADVLYDNMSLPDLIERAGIEAVKQVMQKNLTDERIGEIRDKCRL</sequence>